<evidence type="ECO:0000313" key="8">
    <source>
        <dbReference type="Proteomes" id="UP000008466"/>
    </source>
</evidence>
<dbReference type="Proteomes" id="UP000008466">
    <property type="component" value="Chromosome"/>
</dbReference>
<keyword evidence="8" id="KW-1185">Reference proteome</keyword>
<proteinExistence type="inferred from homology"/>
<dbReference type="EMBL" id="CP002541">
    <property type="protein sequence ID" value="ADY13119.1"/>
    <property type="molecule type" value="Genomic_DNA"/>
</dbReference>
<feature type="domain" description="ABC transporter" evidence="6">
    <location>
        <begin position="2"/>
        <end position="252"/>
    </location>
</feature>
<dbReference type="GO" id="GO:0005524">
    <property type="term" value="F:ATP binding"/>
    <property type="evidence" value="ECO:0007669"/>
    <property type="project" value="UniProtKB-KW"/>
</dbReference>
<keyword evidence="2" id="KW-0547">Nucleotide-binding</keyword>
<dbReference type="PROSITE" id="PS50893">
    <property type="entry name" value="ABC_TRANSPORTER_2"/>
    <property type="match status" value="2"/>
</dbReference>
<accession>F0RVQ7</accession>
<dbReference type="PANTHER" id="PTHR42855:SF2">
    <property type="entry name" value="DRUG RESISTANCE ABC TRANSPORTER,ATP-BINDING PROTEIN"/>
    <property type="match status" value="1"/>
</dbReference>
<dbReference type="InterPro" id="IPR003593">
    <property type="entry name" value="AAA+_ATPase"/>
</dbReference>
<organism evidence="7 8">
    <name type="scientific">Sphaerochaeta globosa (strain ATCC BAA-1886 / DSM 22777 / Buddy)</name>
    <name type="common">Spirochaeta sp. (strain Buddy)</name>
    <dbReference type="NCBI Taxonomy" id="158189"/>
    <lineage>
        <taxon>Bacteria</taxon>
        <taxon>Pseudomonadati</taxon>
        <taxon>Spirochaetota</taxon>
        <taxon>Spirochaetia</taxon>
        <taxon>Spirochaetales</taxon>
        <taxon>Sphaerochaetaceae</taxon>
        <taxon>Sphaerochaeta</taxon>
    </lineage>
</organism>
<evidence type="ECO:0000256" key="5">
    <source>
        <dbReference type="ARBA" id="ARBA00074044"/>
    </source>
</evidence>
<evidence type="ECO:0000259" key="6">
    <source>
        <dbReference type="PROSITE" id="PS50893"/>
    </source>
</evidence>
<dbReference type="RefSeq" id="WP_013606970.1">
    <property type="nucleotide sequence ID" value="NC_015152.1"/>
</dbReference>
<evidence type="ECO:0000313" key="7">
    <source>
        <dbReference type="EMBL" id="ADY13119.1"/>
    </source>
</evidence>
<dbReference type="OrthoDB" id="9760950at2"/>
<dbReference type="STRING" id="158189.SpiBuddy_1294"/>
<dbReference type="SUPFAM" id="SSF52540">
    <property type="entry name" value="P-loop containing nucleoside triphosphate hydrolases"/>
    <property type="match status" value="2"/>
</dbReference>
<dbReference type="InterPro" id="IPR051309">
    <property type="entry name" value="ABCF_ATPase"/>
</dbReference>
<dbReference type="FunFam" id="3.40.50.300:FF:000011">
    <property type="entry name" value="Putative ABC transporter ATP-binding component"/>
    <property type="match status" value="1"/>
</dbReference>
<sequence>MITASNIGLSYGTQVLFKEVNIKFTPGNCYGIIGANGAGKSTFLKILSGEIESDTGEIIISTGQRMAVLRQDHFAFNDYTVLETVVMGYEQLYSVMKERDTIYAKEDFTEADGLRAAELEGDFADMGGWEADAQAAQMLDGLGISTDLQQKKMSDVEDNIKVRVLLAQALFGNPDILLLDEPTNHLDLESIHWLEDFLANFDNTVIVVSHDRHFLNTVCTHIADIDFGKILLYVGNYDFWYLSSQLAAKQMKDDKKRREEKISELKEFILRFSSNVAKAKQATSRKKLIDKLTIDDIKPSSRRFPYVAFKPLRECGKNILEVKGLTKVIEGEKILDNFDLVLNSGDKVAFVGPNHYAKTILFEILTGNIKPDSGTFTWGVTTSLSYFPKNNSHLFSEHVSITDWLRTYSEDKDDTYIRSFLGRMLFSGDEALKDCTVLSGGEKVRCVLSRMMLEQANCLIFDEPTSHLDLEAITALNDGLIDFTGVLLFNSHDHQFVESIANRIIEFTPNGVIDRMMSFEEYFSDDTIKALRDEKYSGSHHAIAL</sequence>
<dbReference type="CDD" id="cd03221">
    <property type="entry name" value="ABCF_EF-3"/>
    <property type="match status" value="2"/>
</dbReference>
<dbReference type="GO" id="GO:0016887">
    <property type="term" value="F:ATP hydrolysis activity"/>
    <property type="evidence" value="ECO:0007669"/>
    <property type="project" value="InterPro"/>
</dbReference>
<reference evidence="8" key="1">
    <citation type="submission" date="2011-02" db="EMBL/GenBank/DDBJ databases">
        <title>Complete sequence of Spirochaeta sp. Buddy.</title>
        <authorList>
            <person name="Lucas S."/>
            <person name="Copeland A."/>
            <person name="Lapidus A."/>
            <person name="Cheng J.-F."/>
            <person name="Goodwin L."/>
            <person name="Pitluck S."/>
            <person name="Zeytun A."/>
            <person name="Detter J.C."/>
            <person name="Han C."/>
            <person name="Tapia R."/>
            <person name="Land M."/>
            <person name="Hauser L."/>
            <person name="Kyrpides N."/>
            <person name="Ivanova N."/>
            <person name="Mikhailova N."/>
            <person name="Pagani I."/>
            <person name="Ritalahti K.M."/>
            <person name="Loeffler F.E."/>
            <person name="Woyke T."/>
        </authorList>
    </citation>
    <scope>NUCLEOTIDE SEQUENCE [LARGE SCALE GENOMIC DNA]</scope>
    <source>
        <strain evidence="8">ATCC BAA-1886 / DSM 22777 / Buddy</strain>
    </source>
</reference>
<keyword evidence="1" id="KW-0677">Repeat</keyword>
<dbReference type="Gene3D" id="3.40.50.300">
    <property type="entry name" value="P-loop containing nucleotide triphosphate hydrolases"/>
    <property type="match status" value="2"/>
</dbReference>
<name>F0RVQ7_SPHGB</name>
<dbReference type="InterPro" id="IPR003439">
    <property type="entry name" value="ABC_transporter-like_ATP-bd"/>
</dbReference>
<keyword evidence="3" id="KW-0067">ATP-binding</keyword>
<dbReference type="PANTHER" id="PTHR42855">
    <property type="entry name" value="ABC TRANSPORTER ATP-BINDING SUBUNIT"/>
    <property type="match status" value="1"/>
</dbReference>
<dbReference type="eggNOG" id="COG0488">
    <property type="taxonomic scope" value="Bacteria"/>
</dbReference>
<dbReference type="AlphaFoldDB" id="F0RVQ7"/>
<dbReference type="FunFam" id="3.40.50.300:FF:000070">
    <property type="entry name" value="Putative ABC transporter ATP-binding component"/>
    <property type="match status" value="1"/>
</dbReference>
<dbReference type="InterPro" id="IPR032781">
    <property type="entry name" value="ABC_tran_Xtn"/>
</dbReference>
<dbReference type="Pfam" id="PF00005">
    <property type="entry name" value="ABC_tran"/>
    <property type="match status" value="2"/>
</dbReference>
<evidence type="ECO:0000256" key="2">
    <source>
        <dbReference type="ARBA" id="ARBA00022741"/>
    </source>
</evidence>
<evidence type="ECO:0000256" key="3">
    <source>
        <dbReference type="ARBA" id="ARBA00022840"/>
    </source>
</evidence>
<dbReference type="SMART" id="SM00382">
    <property type="entry name" value="AAA"/>
    <property type="match status" value="2"/>
</dbReference>
<evidence type="ECO:0000256" key="1">
    <source>
        <dbReference type="ARBA" id="ARBA00022737"/>
    </source>
</evidence>
<dbReference type="HOGENOM" id="CLU_000604_36_0_12"/>
<dbReference type="Pfam" id="PF12848">
    <property type="entry name" value="ABC_tran_Xtn"/>
    <property type="match status" value="1"/>
</dbReference>
<dbReference type="KEGG" id="sbu:SpiBuddy_1294"/>
<gene>
    <name evidence="7" type="ordered locus">SpiBuddy_1294</name>
</gene>
<protein>
    <recommendedName>
        <fullName evidence="5">Probable ATP-binding protein YbiT</fullName>
    </recommendedName>
</protein>
<dbReference type="InterPro" id="IPR027417">
    <property type="entry name" value="P-loop_NTPase"/>
</dbReference>
<evidence type="ECO:0000256" key="4">
    <source>
        <dbReference type="ARBA" id="ARBA00061551"/>
    </source>
</evidence>
<comment type="similarity">
    <text evidence="4">Belongs to the ABC transporter superfamily. ABCF family. YbiT subfamily.</text>
</comment>
<feature type="domain" description="ABC transporter" evidence="6">
    <location>
        <begin position="320"/>
        <end position="535"/>
    </location>
</feature>